<accession>A0AAD5GNW5</accession>
<evidence type="ECO:0000256" key="1">
    <source>
        <dbReference type="ARBA" id="ARBA00022786"/>
    </source>
</evidence>
<keyword evidence="1" id="KW-0833">Ubl conjugation pathway</keyword>
<dbReference type="InterPro" id="IPR043454">
    <property type="entry name" value="NPH3/RPT2-like"/>
</dbReference>
<dbReference type="AlphaFoldDB" id="A0AAD5GNW5"/>
<reference evidence="4" key="1">
    <citation type="submission" date="2022-06" db="EMBL/GenBank/DDBJ databases">
        <title>Uncovering the hologenomic basis of an extraordinary plant invasion.</title>
        <authorList>
            <person name="Bieker V.C."/>
            <person name="Martin M.D."/>
            <person name="Gilbert T."/>
            <person name="Hodgins K."/>
            <person name="Battlay P."/>
            <person name="Petersen B."/>
            <person name="Wilson J."/>
        </authorList>
    </citation>
    <scope>NUCLEOTIDE SEQUENCE</scope>
    <source>
        <strain evidence="4">AA19_3_7</strain>
        <tissue evidence="4">Leaf</tissue>
    </source>
</reference>
<gene>
    <name evidence="4" type="ORF">M8C21_025643</name>
</gene>
<dbReference type="Pfam" id="PF03000">
    <property type="entry name" value="NPH3"/>
    <property type="match status" value="1"/>
</dbReference>
<dbReference type="InterPro" id="IPR027356">
    <property type="entry name" value="NPH3_dom"/>
</dbReference>
<feature type="domain" description="NPH3" evidence="3">
    <location>
        <begin position="1"/>
        <end position="172"/>
    </location>
</feature>
<dbReference type="Proteomes" id="UP001206925">
    <property type="component" value="Unassembled WGS sequence"/>
</dbReference>
<evidence type="ECO:0000313" key="4">
    <source>
        <dbReference type="EMBL" id="KAI7747909.1"/>
    </source>
</evidence>
<evidence type="ECO:0000313" key="5">
    <source>
        <dbReference type="Proteomes" id="UP001206925"/>
    </source>
</evidence>
<keyword evidence="5" id="KW-1185">Reference proteome</keyword>
<dbReference type="PROSITE" id="PS51649">
    <property type="entry name" value="NPH3"/>
    <property type="match status" value="1"/>
</dbReference>
<organism evidence="4 5">
    <name type="scientific">Ambrosia artemisiifolia</name>
    <name type="common">Common ragweed</name>
    <dbReference type="NCBI Taxonomy" id="4212"/>
    <lineage>
        <taxon>Eukaryota</taxon>
        <taxon>Viridiplantae</taxon>
        <taxon>Streptophyta</taxon>
        <taxon>Embryophyta</taxon>
        <taxon>Tracheophyta</taxon>
        <taxon>Spermatophyta</taxon>
        <taxon>Magnoliopsida</taxon>
        <taxon>eudicotyledons</taxon>
        <taxon>Gunneridae</taxon>
        <taxon>Pentapetalae</taxon>
        <taxon>asterids</taxon>
        <taxon>campanulids</taxon>
        <taxon>Asterales</taxon>
        <taxon>Asteraceae</taxon>
        <taxon>Asteroideae</taxon>
        <taxon>Heliantheae alliance</taxon>
        <taxon>Heliantheae</taxon>
        <taxon>Ambrosia</taxon>
    </lineage>
</organism>
<comment type="caution">
    <text evidence="4">The sequence shown here is derived from an EMBL/GenBank/DDBJ whole genome shotgun (WGS) entry which is preliminary data.</text>
</comment>
<protein>
    <recommendedName>
        <fullName evidence="3">NPH3 domain-containing protein</fullName>
    </recommendedName>
</protein>
<sequence>MSLSLNLRSNERSKLESVLGSRLDEFTINDLLVRGKKKAAFDVDLILQLLKSFLLERRIKGSFVHRVKKVGLLMDLFMLEVAADPFLKHSKFLALAIALPAIARESHDRLYRAIDLYVEVHRGLSEEQSAMLWSVLDLNKLSMVRTKLNLTRNGNRRHLPFVKQKRFKECINDDFRVHGKQGSEVTPRLMPKKSRTIDPCNAKSLPRLCH</sequence>
<evidence type="ECO:0000256" key="2">
    <source>
        <dbReference type="PROSITE-ProRule" id="PRU00982"/>
    </source>
</evidence>
<name>A0AAD5GNW5_AMBAR</name>
<comment type="similarity">
    <text evidence="2">Belongs to the NPH3 family.</text>
</comment>
<dbReference type="EMBL" id="JAMZMK010006639">
    <property type="protein sequence ID" value="KAI7747909.1"/>
    <property type="molecule type" value="Genomic_DNA"/>
</dbReference>
<dbReference type="PANTHER" id="PTHR32370">
    <property type="entry name" value="OS12G0117600 PROTEIN"/>
    <property type="match status" value="1"/>
</dbReference>
<proteinExistence type="inferred from homology"/>
<evidence type="ECO:0000259" key="3">
    <source>
        <dbReference type="PROSITE" id="PS51649"/>
    </source>
</evidence>